<protein>
    <recommendedName>
        <fullName evidence="18">ATP synthase F(0) complex subunit f, mitochondrial</fullName>
    </recommendedName>
    <alternativeName>
        <fullName evidence="15">ATP synthase membrane subunit f</fullName>
    </alternativeName>
</protein>
<evidence type="ECO:0000256" key="8">
    <source>
        <dbReference type="ARBA" id="ARBA00022792"/>
    </source>
</evidence>
<evidence type="ECO:0000256" key="16">
    <source>
        <dbReference type="ARBA" id="ARBA00054012"/>
    </source>
</evidence>
<evidence type="ECO:0000256" key="11">
    <source>
        <dbReference type="ARBA" id="ARBA00023065"/>
    </source>
</evidence>
<keyword evidence="7" id="KW-0375">Hydrogen ion transport</keyword>
<keyword evidence="19" id="KW-1185">Reference proteome</keyword>
<evidence type="ECO:0000256" key="9">
    <source>
        <dbReference type="ARBA" id="ARBA00022989"/>
    </source>
</evidence>
<keyword evidence="8" id="KW-0999">Mitochondrion inner membrane</keyword>
<evidence type="ECO:0000313" key="20">
    <source>
        <dbReference type="RefSeq" id="XP_040601887.1"/>
    </source>
</evidence>
<evidence type="ECO:0000256" key="15">
    <source>
        <dbReference type="ARBA" id="ARBA00032201"/>
    </source>
</evidence>
<accession>A0ABM2XGH7</accession>
<evidence type="ECO:0000256" key="3">
    <source>
        <dbReference type="ARBA" id="ARBA00022448"/>
    </source>
</evidence>
<keyword evidence="9" id="KW-1133">Transmembrane helix</keyword>
<keyword evidence="6" id="KW-0812">Transmembrane</keyword>
<dbReference type="PANTHER" id="PTHR13080:SF16">
    <property type="entry name" value="ATP SYNTHASE SUBUNIT F, MITOCHONDRIAL"/>
    <property type="match status" value="1"/>
</dbReference>
<keyword evidence="3" id="KW-0813">Transport</keyword>
<dbReference type="RefSeq" id="XP_040601887.1">
    <property type="nucleotide sequence ID" value="XM_040745953.1"/>
</dbReference>
<dbReference type="GeneID" id="121140461"/>
<comment type="similarity">
    <text evidence="2">Belongs to the ATPase F chain family.</text>
</comment>
<sequence>MALLVPLKKQLMKVKLGELPSWILMRNSTPNSTVGAFQRGYGWYYNKHINAWKGRISGINMVLAAYVVFSCCISYQELKHERQC</sequence>
<name>A0ABM2XGH7_MESAU</name>
<comment type="subcellular location">
    <subcellularLocation>
        <location evidence="1">Mitochondrion inner membrane</location>
        <topology evidence="1">Single-pass membrane protein</topology>
    </subcellularLocation>
</comment>
<evidence type="ECO:0000256" key="1">
    <source>
        <dbReference type="ARBA" id="ARBA00004434"/>
    </source>
</evidence>
<evidence type="ECO:0000256" key="17">
    <source>
        <dbReference type="ARBA" id="ARBA00064647"/>
    </source>
</evidence>
<evidence type="ECO:0000313" key="19">
    <source>
        <dbReference type="Proteomes" id="UP000886700"/>
    </source>
</evidence>
<evidence type="ECO:0000256" key="5">
    <source>
        <dbReference type="ARBA" id="ARBA00022553"/>
    </source>
</evidence>
<keyword evidence="5" id="KW-0597">Phosphoprotein</keyword>
<gene>
    <name evidence="20" type="primary">LOC121140461</name>
</gene>
<comment type="function">
    <text evidence="16">Subunit f, of the mitochondrial membrane ATP synthase complex (F(1)F(0) ATP synthase or Complex V) that produces ATP from ADP in the presence of a proton gradient across the membrane which is generated by electron transport complexes of the respiratory chain. ATP synthase complex consist of a soluble F(1) head domain - the catalytic core - and a membrane F(1) domain - the membrane proton channel. These two domains are linked by a central stalk rotating inside the F(1) region and a stationary peripheral stalk. During catalysis, ATP synthesis in the catalytic domain of F(1) is coupled via a rotary mechanism of the central stalk subunits to proton translocation. In vivo, can only synthesize ATP although its ATP hydrolase activity can be activated artificially in vitro. Part of the complex F(0) domain.</text>
</comment>
<evidence type="ECO:0000256" key="4">
    <source>
        <dbReference type="ARBA" id="ARBA00022547"/>
    </source>
</evidence>
<proteinExistence type="inferred from homology"/>
<reference evidence="20" key="1">
    <citation type="submission" date="2025-08" db="UniProtKB">
        <authorList>
            <consortium name="RefSeq"/>
        </authorList>
    </citation>
    <scope>IDENTIFICATION</scope>
    <source>
        <tissue evidence="20">Liver</tissue>
    </source>
</reference>
<dbReference type="PANTHER" id="PTHR13080">
    <property type="entry name" value="ATP SYNTHASE F CHAIN, MITOCHONDRIAL-RELATED"/>
    <property type="match status" value="1"/>
</dbReference>
<dbReference type="Proteomes" id="UP000886700">
    <property type="component" value="Unplaced"/>
</dbReference>
<dbReference type="Pfam" id="PF10206">
    <property type="entry name" value="WRW"/>
    <property type="match status" value="1"/>
</dbReference>
<keyword evidence="10" id="KW-0007">Acetylation</keyword>
<evidence type="ECO:0000256" key="12">
    <source>
        <dbReference type="ARBA" id="ARBA00023128"/>
    </source>
</evidence>
<dbReference type="InterPro" id="IPR019344">
    <property type="entry name" value="F1F0-ATPsyn_F_prd"/>
</dbReference>
<keyword evidence="4" id="KW-0138">CF(0)</keyword>
<evidence type="ECO:0000256" key="7">
    <source>
        <dbReference type="ARBA" id="ARBA00022781"/>
    </source>
</evidence>
<evidence type="ECO:0000256" key="10">
    <source>
        <dbReference type="ARBA" id="ARBA00022990"/>
    </source>
</evidence>
<keyword evidence="11" id="KW-0406">Ion transport</keyword>
<evidence type="ECO:0000256" key="6">
    <source>
        <dbReference type="ARBA" id="ARBA00022692"/>
    </source>
</evidence>
<organism evidence="19 20">
    <name type="scientific">Mesocricetus auratus</name>
    <name type="common">Golden hamster</name>
    <dbReference type="NCBI Taxonomy" id="10036"/>
    <lineage>
        <taxon>Eukaryota</taxon>
        <taxon>Metazoa</taxon>
        <taxon>Chordata</taxon>
        <taxon>Craniata</taxon>
        <taxon>Vertebrata</taxon>
        <taxon>Euteleostomi</taxon>
        <taxon>Mammalia</taxon>
        <taxon>Eutheria</taxon>
        <taxon>Euarchontoglires</taxon>
        <taxon>Glires</taxon>
        <taxon>Rodentia</taxon>
        <taxon>Myomorpha</taxon>
        <taxon>Muroidea</taxon>
        <taxon>Cricetidae</taxon>
        <taxon>Cricetinae</taxon>
        <taxon>Mesocricetus</taxon>
    </lineage>
</organism>
<keyword evidence="12" id="KW-0496">Mitochondrion</keyword>
<evidence type="ECO:0000256" key="2">
    <source>
        <dbReference type="ARBA" id="ARBA00005895"/>
    </source>
</evidence>
<keyword evidence="13" id="KW-0472">Membrane</keyword>
<comment type="subunit">
    <text evidence="17">Component of the ATP synthase complex composed at least of ATP5F1A/subunit alpha, ATP5F1B/subunit beta, ATP5MC1/subunit c (homooctomer), MT-ATP6/subunit a, MT-ATP8/subunit 8, ATP5ME/subunit e, ATP5MF/subunit f, ATP5MG/subunit g, ATP5MK/subunit k, ATP5MJ/subunit j, ATP5F1C/subunit gamma, ATP5F1D/subunit delta, ATP5F1E/subunit epsilon, ATP5PF/subunit F6, ATP5PB/subunit b, ATP5PD/subunit d, ATP5PO/subunit OSCP. ATP synthase complex consists of a soluble F(1) head domain (subunits alpha(3) and beta(3)) - the catalytic core - and a membrane F(0) domain - the membrane proton channel (subunits c, a, 8, e, f, g, k and j). These two domains are linked by a central stalk (subunits gamma, delta, and epsilon) rotating inside the F1 region and a stationary peripheral stalk (subunits F6, b, d, and OSCP).</text>
</comment>
<evidence type="ECO:0000256" key="13">
    <source>
        <dbReference type="ARBA" id="ARBA00023136"/>
    </source>
</evidence>
<keyword evidence="14" id="KW-0066">ATP synthesis</keyword>
<evidence type="ECO:0000256" key="14">
    <source>
        <dbReference type="ARBA" id="ARBA00023310"/>
    </source>
</evidence>
<evidence type="ECO:0000256" key="18">
    <source>
        <dbReference type="ARBA" id="ARBA00070733"/>
    </source>
</evidence>